<proteinExistence type="predicted"/>
<name>A0AC11CSG6_SHEEP</name>
<reference evidence="1" key="1">
    <citation type="submission" date="2020-11" db="EMBL/GenBank/DDBJ databases">
        <authorList>
            <person name="Davenport K.M."/>
            <person name="Bickhart D.M."/>
            <person name="Smith T.P.L."/>
            <person name="Murdoch B.M."/>
            <person name="Rosen B.D."/>
        </authorList>
    </citation>
    <scope>NUCLEOTIDE SEQUENCE [LARGE SCALE GENOMIC DNA]</scope>
    <source>
        <strain evidence="1">OAR_USU_Benz2616</strain>
    </source>
</reference>
<sequence>GGAATQEQVCPGGHRAPGRSRQRPLALPEPRLPPEGWLLAEPPWRVAAGLAKLRARHELRRGGQLTQEFRGVVAPSGPGGGYPTLRQRQPGHRGEPGAAVCGSTGGTAIADPRRRRTERPGAPREGEGPAAPQGELRELPQEAGPPEDAARRAAGGGGRREHHGQRQHRHRGRLAGPPSSPPRRGSGARRPPRPQAASSSASTGGFCVGTLKCNFVNKLPRSGHGRPQWSRSSTRRRSPGGSRAPRRPPGGSRALPAHWRRKPGRVASAAARFQDGSGAGRPEGGMLRAALSHVPILLSRARPRGPGPRWLWGLRVRLQAARTRRAWGWGWRRLSSEPGPGPAHYQLVYTCKVCGTRSSKRISKLAYHQGVVIVTCPGCQNHHIIADNLGWFSDLDGKRNIEEILAARGEKVRRVAGEGALELLLEAARPPRSTTAAEGAEDQDPTQPCKTEAS</sequence>
<organism evidence="1">
    <name type="scientific">Ovis aries</name>
    <name type="common">Sheep</name>
    <dbReference type="NCBI Taxonomy" id="9940"/>
    <lineage>
        <taxon>Eukaryota</taxon>
        <taxon>Metazoa</taxon>
        <taxon>Chordata</taxon>
        <taxon>Craniata</taxon>
        <taxon>Vertebrata</taxon>
        <taxon>Euteleostomi</taxon>
        <taxon>Mammalia</taxon>
        <taxon>Eutheria</taxon>
        <taxon>Laurasiatheria</taxon>
        <taxon>Artiodactyla</taxon>
        <taxon>Ruminantia</taxon>
        <taxon>Pecora</taxon>
        <taxon>Bovidae</taxon>
        <taxon>Caprinae</taxon>
        <taxon>Ovis</taxon>
    </lineage>
</organism>
<evidence type="ECO:0000313" key="1">
    <source>
        <dbReference type="Ensembl" id="ENSOARP00020034872.1"/>
    </source>
</evidence>
<gene>
    <name evidence="1" type="primary">CARD9</name>
</gene>
<accession>A0AC11CSG6</accession>
<dbReference type="Ensembl" id="ENSOART00020063307.1">
    <property type="protein sequence ID" value="ENSOARP00020034872.1"/>
    <property type="gene ID" value="ENSOARG00020004236.2"/>
</dbReference>
<reference evidence="1" key="3">
    <citation type="submission" date="2025-09" db="UniProtKB">
        <authorList>
            <consortium name="Ensembl"/>
        </authorList>
    </citation>
    <scope>IDENTIFICATION</scope>
</reference>
<protein>
    <submittedName>
        <fullName evidence="1">Caspase recruitment domain family member 9</fullName>
    </submittedName>
</protein>
<reference evidence="1" key="2">
    <citation type="submission" date="2025-08" db="UniProtKB">
        <authorList>
            <consortium name="Ensembl"/>
        </authorList>
    </citation>
    <scope>IDENTIFICATION</scope>
</reference>